<dbReference type="PANTHER" id="PTHR42894:SF1">
    <property type="entry name" value="N-(5'-PHOSPHORIBOSYL)ANTHRANILATE ISOMERASE"/>
    <property type="match status" value="1"/>
</dbReference>
<keyword evidence="7" id="KW-0413">Isomerase</keyword>
<dbReference type="GO" id="GO:0000162">
    <property type="term" value="P:L-tryptophan biosynthetic process"/>
    <property type="evidence" value="ECO:0007669"/>
    <property type="project" value="UniProtKB-UniPathway"/>
</dbReference>
<evidence type="ECO:0000256" key="7">
    <source>
        <dbReference type="ARBA" id="ARBA00023235"/>
    </source>
</evidence>
<protein>
    <recommendedName>
        <fullName evidence="3">phosphoribosylanthranilate isomerase</fullName>
        <ecNumber evidence="3">5.3.1.24</ecNumber>
    </recommendedName>
</protein>
<dbReference type="KEGG" id="olu:OSTLU_6627"/>
<comment type="similarity">
    <text evidence="2">Belongs to the TrpF family.</text>
</comment>
<dbReference type="HAMAP" id="MF_00135">
    <property type="entry name" value="PRAI"/>
    <property type="match status" value="1"/>
</dbReference>
<evidence type="ECO:0000313" key="9">
    <source>
        <dbReference type="EMBL" id="ABO98839.1"/>
    </source>
</evidence>
<dbReference type="Proteomes" id="UP000001568">
    <property type="component" value="Chromosome 11"/>
</dbReference>
<comment type="pathway">
    <text evidence="1">Amino-acid biosynthesis; L-tryptophan biosynthesis; L-tryptophan from chorismate: step 3/5.</text>
</comment>
<dbReference type="GeneID" id="5004442"/>
<dbReference type="Gene3D" id="3.20.20.70">
    <property type="entry name" value="Aldolase class I"/>
    <property type="match status" value="1"/>
</dbReference>
<dbReference type="InterPro" id="IPR013785">
    <property type="entry name" value="Aldolase_TIM"/>
</dbReference>
<organism evidence="9 10">
    <name type="scientific">Ostreococcus lucimarinus (strain CCE9901)</name>
    <dbReference type="NCBI Taxonomy" id="436017"/>
    <lineage>
        <taxon>Eukaryota</taxon>
        <taxon>Viridiplantae</taxon>
        <taxon>Chlorophyta</taxon>
        <taxon>Mamiellophyceae</taxon>
        <taxon>Mamiellales</taxon>
        <taxon>Bathycoccaceae</taxon>
        <taxon>Ostreococcus</taxon>
    </lineage>
</organism>
<dbReference type="HOGENOM" id="CLU_076364_0_1_1"/>
<evidence type="ECO:0000256" key="6">
    <source>
        <dbReference type="ARBA" id="ARBA00023141"/>
    </source>
</evidence>
<dbReference type="AlphaFoldDB" id="A4S547"/>
<dbReference type="PANTHER" id="PTHR42894">
    <property type="entry name" value="N-(5'-PHOSPHORIBOSYL)ANTHRANILATE ISOMERASE"/>
    <property type="match status" value="1"/>
</dbReference>
<feature type="domain" description="N-(5'phosphoribosyl) anthranilate isomerase (PRAI)" evidence="8">
    <location>
        <begin position="4"/>
        <end position="207"/>
    </location>
</feature>
<dbReference type="CDD" id="cd00405">
    <property type="entry name" value="PRAI"/>
    <property type="match status" value="1"/>
</dbReference>
<dbReference type="EC" id="5.3.1.24" evidence="3"/>
<dbReference type="STRING" id="436017.A4S547"/>
<dbReference type="OrthoDB" id="524799at2759"/>
<evidence type="ECO:0000256" key="5">
    <source>
        <dbReference type="ARBA" id="ARBA00022822"/>
    </source>
</evidence>
<accession>A4S547</accession>
<evidence type="ECO:0000256" key="3">
    <source>
        <dbReference type="ARBA" id="ARBA00012572"/>
    </source>
</evidence>
<proteinExistence type="inferred from homology"/>
<keyword evidence="4" id="KW-0028">Amino-acid biosynthesis</keyword>
<dbReference type="InterPro" id="IPR001240">
    <property type="entry name" value="PRAI_dom"/>
</dbReference>
<keyword evidence="10" id="KW-1185">Reference proteome</keyword>
<dbReference type="FunFam" id="3.20.20.70:FF:000075">
    <property type="entry name" value="Tryptophan biosynthesis protein TRP1"/>
    <property type="match status" value="1"/>
</dbReference>
<dbReference type="Gramene" id="ABO98839">
    <property type="protein sequence ID" value="ABO98839"/>
    <property type="gene ID" value="OSTLU_6627"/>
</dbReference>
<dbReference type="EMBL" id="CP000591">
    <property type="protein sequence ID" value="ABO98839.1"/>
    <property type="molecule type" value="Genomic_DNA"/>
</dbReference>
<dbReference type="Pfam" id="PF00697">
    <property type="entry name" value="PRAI"/>
    <property type="match status" value="1"/>
</dbReference>
<feature type="non-terminal residue" evidence="9">
    <location>
        <position position="213"/>
    </location>
</feature>
<keyword evidence="5" id="KW-0822">Tryptophan biosynthesis</keyword>
<dbReference type="eggNOG" id="KOG4202">
    <property type="taxonomic scope" value="Eukaryota"/>
</dbReference>
<dbReference type="RefSeq" id="XP_001420546.1">
    <property type="nucleotide sequence ID" value="XM_001420509.1"/>
</dbReference>
<evidence type="ECO:0000256" key="2">
    <source>
        <dbReference type="ARBA" id="ARBA00007571"/>
    </source>
</evidence>
<dbReference type="UniPathway" id="UPA00035">
    <property type="reaction ID" value="UER00042"/>
</dbReference>
<feature type="non-terminal residue" evidence="9">
    <location>
        <position position="1"/>
    </location>
</feature>
<evidence type="ECO:0000256" key="4">
    <source>
        <dbReference type="ARBA" id="ARBA00022605"/>
    </source>
</evidence>
<evidence type="ECO:0000259" key="8">
    <source>
        <dbReference type="Pfam" id="PF00697"/>
    </source>
</evidence>
<dbReference type="SUPFAM" id="SSF51366">
    <property type="entry name" value="Ribulose-phoshate binding barrel"/>
    <property type="match status" value="1"/>
</dbReference>
<reference evidence="9 10" key="1">
    <citation type="journal article" date="2007" name="Proc. Natl. Acad. Sci. U.S.A.">
        <title>The tiny eukaryote Ostreococcus provides genomic insights into the paradox of plankton speciation.</title>
        <authorList>
            <person name="Palenik B."/>
            <person name="Grimwood J."/>
            <person name="Aerts A."/>
            <person name="Rouze P."/>
            <person name="Salamov A."/>
            <person name="Putnam N."/>
            <person name="Dupont C."/>
            <person name="Jorgensen R."/>
            <person name="Derelle E."/>
            <person name="Rombauts S."/>
            <person name="Zhou K."/>
            <person name="Otillar R."/>
            <person name="Merchant S.S."/>
            <person name="Podell S."/>
            <person name="Gaasterland T."/>
            <person name="Napoli C."/>
            <person name="Gendler K."/>
            <person name="Manuell A."/>
            <person name="Tai V."/>
            <person name="Vallon O."/>
            <person name="Piganeau G."/>
            <person name="Jancek S."/>
            <person name="Heijde M."/>
            <person name="Jabbari K."/>
            <person name="Bowler C."/>
            <person name="Lohr M."/>
            <person name="Robbens S."/>
            <person name="Werner G."/>
            <person name="Dubchak I."/>
            <person name="Pazour G.J."/>
            <person name="Ren Q."/>
            <person name="Paulsen I."/>
            <person name="Delwiche C."/>
            <person name="Schmutz J."/>
            <person name="Rokhsar D."/>
            <person name="Van de Peer Y."/>
            <person name="Moreau H."/>
            <person name="Grigoriev I.V."/>
        </authorList>
    </citation>
    <scope>NUCLEOTIDE SEQUENCE [LARGE SCALE GENOMIC DNA]</scope>
    <source>
        <strain evidence="9 10">CCE9901</strain>
    </source>
</reference>
<name>A4S547_OSTLU</name>
<dbReference type="OMA" id="FHGDESP"/>
<dbReference type="InterPro" id="IPR011060">
    <property type="entry name" value="RibuloseP-bd_barrel"/>
</dbReference>
<dbReference type="InterPro" id="IPR044643">
    <property type="entry name" value="TrpF_fam"/>
</dbReference>
<dbReference type="GO" id="GO:0004640">
    <property type="term" value="F:phosphoribosylanthranilate isomerase activity"/>
    <property type="evidence" value="ECO:0007669"/>
    <property type="project" value="UniProtKB-EC"/>
</dbReference>
<sequence>KPIVKVCGITTVRDCESACEHGANFVGMILWPKSKRSVDEATAKEIVACAKAKGAVPVAVFVDEDASEITRVCDAIGCDHAQLHGDGARDALETLPMRLKAIWVLNADANGQIVSKFPGDEENGPRRVVDWLLIDGVNAGSGTAFDWSKLKAPRGASRKGWLLAGGLNPENVAQAIETANPTGVDVASGVADEGGVVKDAAKIAAFIGNARAA</sequence>
<gene>
    <name evidence="9" type="ORF">OSTLU_6627</name>
</gene>
<keyword evidence="6" id="KW-0057">Aromatic amino acid biosynthesis</keyword>
<evidence type="ECO:0000313" key="10">
    <source>
        <dbReference type="Proteomes" id="UP000001568"/>
    </source>
</evidence>
<evidence type="ECO:0000256" key="1">
    <source>
        <dbReference type="ARBA" id="ARBA00004664"/>
    </source>
</evidence>